<feature type="transmembrane region" description="Helical" evidence="9">
    <location>
        <begin position="470"/>
        <end position="491"/>
    </location>
</feature>
<sequence length="1261" mass="133661">MSQVSSTKKLVSASALMASGTLISRALGLVRVMLIAVILGNGTRQADILALATMVPNSLYILFAGGALNTVLVPQIVRAIKNDADGGEAYTNRIMTAFMLIVGAVAVVATVCAPLITQLYSSDAWRAEDLAAQYASMVALTYLTLPQVFFYGAFFLLGQVLNARDRFGPMMWAPIANNVISVLVLAVYLFVWGTQGDRGAAFTTPQILLLGIGSTVGILAQSLVLLPYLRKVGFRFRPRFDLRGTGLGKTFSLTKWTMGFVAVNQVVLVIVTRLATSATAGGSGSGYNVYSNAHLIWILPHSLITVSLATAMLPNASRLAAASNFTGVAQEATKTIRLALILLVPAAVGFFVLAGPIADLLFGHGQGTEDSQYVGLALMGFALGLVPFTVQFVCLRTYYALEDTRTPFLLQLLIAGANAGFAILFVWLVTDPGQVAAALALAYSVAYLVGVFLSWQLLKRQVPDLDGGAVALHIVRLLLGAGLGGVAAWFVARLVIDWLGEGIGALVVAILVGLLLIGVIYLVVGRLLQVRELRSLTGLVNIVRRRGSVPAEAGATEDRTRRSKQDASPRDASDDGWDDGDQEYSAGSIAAGLTEDLMPTQLTPAIHLDDEDEPGPVGRRSEYVAPVQPEEPEPSAPLYRDEASDHTAPADDDEWAERSDFDDESLQETRLRPPLADPRWSSSPASASEQGLSGPPPDTQPLAEPGLLLSTRFRTDELLADRAGIETWRAHDLVLSRDVVAHVLPTDDPRIPDVLDAARKGAVATDSRFLRVLDAVEVQDQDRGIGAYVVCEFATGKNLREILGFGPLSTLESAWIVRELADALSSMHTQGLFHEHLTPDNVVITNSGDVKLVGFGVEAAVSAEPRATSWTDREAADVRGLAKLLYATLVQRWPGGPAFGMEAAPIIAGEPASPHIVRAGVSPALDRITSATLTERGAAAERRITTAGQLAAALSSVLGTADPTSDLEHRVRAARGSAPRRSAEPFDAAGGRVLPEDSNVMMAAVPRDVGPESAALSPTALAAAHPDVPEVPGLEDEDGRDGPRPPGRRALWLLVALVLGALVVSLVIVAINNARDNAAQDPATPTQQTTTTTDGQTTPGESPTPAGPFEIVAGADFDPAADNGNDEENPDLVPLAFDGDPATGWSTLRYHNNPDMGGLKPGVGIVLDLGEPRQVTEVELLFEAPGATVELRVPAEAGVTSAPMGSESEWSVLATQTEAPETTVLTADNATETRFVMVYLTTLPQVEEARFLAQVNEVTVR</sequence>
<dbReference type="InterPro" id="IPR051050">
    <property type="entry name" value="Lipid_II_flippase_MurJ/MviN"/>
</dbReference>
<dbReference type="PANTHER" id="PTHR47019">
    <property type="entry name" value="LIPID II FLIPPASE MURJ"/>
    <property type="match status" value="1"/>
</dbReference>
<feature type="compositionally biased region" description="Polar residues" evidence="8">
    <location>
        <begin position="680"/>
        <end position="691"/>
    </location>
</feature>
<evidence type="ECO:0000256" key="6">
    <source>
        <dbReference type="ARBA" id="ARBA00022989"/>
    </source>
</evidence>
<accession>A0A553K065</accession>
<feature type="transmembrane region" description="Helical" evidence="9">
    <location>
        <begin position="175"/>
        <end position="195"/>
    </location>
</feature>
<feature type="compositionally biased region" description="Basic and acidic residues" evidence="8">
    <location>
        <begin position="639"/>
        <end position="649"/>
    </location>
</feature>
<feature type="transmembrane region" description="Helical" evidence="9">
    <location>
        <begin position="98"/>
        <end position="120"/>
    </location>
</feature>
<dbReference type="Pfam" id="PF03023">
    <property type="entry name" value="MurJ"/>
    <property type="match status" value="1"/>
</dbReference>
<proteinExistence type="predicted"/>
<name>A0A553K065_9ACTN</name>
<dbReference type="GO" id="GO:0008360">
    <property type="term" value="P:regulation of cell shape"/>
    <property type="evidence" value="ECO:0007669"/>
    <property type="project" value="UniProtKB-KW"/>
</dbReference>
<dbReference type="RefSeq" id="WP_143938059.1">
    <property type="nucleotide sequence ID" value="NZ_VKKG01000003.1"/>
</dbReference>
<dbReference type="EMBL" id="VKKG01000003">
    <property type="protein sequence ID" value="TRY18083.1"/>
    <property type="molecule type" value="Genomic_DNA"/>
</dbReference>
<dbReference type="PANTHER" id="PTHR47019:SF1">
    <property type="entry name" value="LIPID II FLIPPASE MURJ"/>
    <property type="match status" value="1"/>
</dbReference>
<feature type="region of interest" description="Disordered" evidence="8">
    <location>
        <begin position="1022"/>
        <end position="1043"/>
    </location>
</feature>
<dbReference type="NCBIfam" id="TIGR01695">
    <property type="entry name" value="murJ_mviN"/>
    <property type="match status" value="1"/>
</dbReference>
<keyword evidence="7 9" id="KW-0472">Membrane</keyword>
<evidence type="ECO:0000259" key="10">
    <source>
        <dbReference type="PROSITE" id="PS50011"/>
    </source>
</evidence>
<keyword evidence="4" id="KW-0133">Cell shape</keyword>
<reference evidence="11 12" key="1">
    <citation type="submission" date="2019-07" db="EMBL/GenBank/DDBJ databases">
        <authorList>
            <person name="Zhou L.-Y."/>
        </authorList>
    </citation>
    <scope>NUCLEOTIDE SEQUENCE [LARGE SCALE GENOMIC DNA]</scope>
    <source>
        <strain evidence="11 12">YIM 101269</strain>
    </source>
</reference>
<evidence type="ECO:0000256" key="1">
    <source>
        <dbReference type="ARBA" id="ARBA00004651"/>
    </source>
</evidence>
<dbReference type="PROSITE" id="PS50011">
    <property type="entry name" value="PROTEIN_KINASE_DOM"/>
    <property type="match status" value="1"/>
</dbReference>
<comment type="subcellular location">
    <subcellularLocation>
        <location evidence="1">Cell membrane</location>
        <topology evidence="1">Multi-pass membrane protein</topology>
    </subcellularLocation>
</comment>
<feature type="transmembrane region" description="Helical" evidence="9">
    <location>
        <begin position="207"/>
        <end position="229"/>
    </location>
</feature>
<feature type="transmembrane region" description="Helical" evidence="9">
    <location>
        <begin position="59"/>
        <end position="77"/>
    </location>
</feature>
<feature type="transmembrane region" description="Helical" evidence="9">
    <location>
        <begin position="140"/>
        <end position="163"/>
    </location>
</feature>
<feature type="transmembrane region" description="Helical" evidence="9">
    <location>
        <begin position="256"/>
        <end position="275"/>
    </location>
</feature>
<comment type="caution">
    <text evidence="11">The sequence shown here is derived from an EMBL/GenBank/DDBJ whole genome shotgun (WGS) entry which is preliminary data.</text>
</comment>
<dbReference type="SUPFAM" id="SSF56112">
    <property type="entry name" value="Protein kinase-like (PK-like)"/>
    <property type="match status" value="1"/>
</dbReference>
<protein>
    <submittedName>
        <fullName evidence="11">Murein biosynthesis integral membrane protein MurJ</fullName>
    </submittedName>
</protein>
<feature type="region of interest" description="Disordered" evidence="8">
    <location>
        <begin position="1078"/>
        <end position="1109"/>
    </location>
</feature>
<feature type="transmembrane region" description="Helical" evidence="9">
    <location>
        <begin position="407"/>
        <end position="429"/>
    </location>
</feature>
<feature type="transmembrane region" description="Helical" evidence="9">
    <location>
        <begin position="295"/>
        <end position="314"/>
    </location>
</feature>
<feature type="transmembrane region" description="Helical" evidence="9">
    <location>
        <begin position="335"/>
        <end position="353"/>
    </location>
</feature>
<feature type="compositionally biased region" description="Acidic residues" evidence="8">
    <location>
        <begin position="650"/>
        <end position="666"/>
    </location>
</feature>
<keyword evidence="5" id="KW-0573">Peptidoglycan synthesis</keyword>
<dbReference type="OrthoDB" id="9786339at2"/>
<dbReference type="CDD" id="cd13123">
    <property type="entry name" value="MATE_MurJ_like"/>
    <property type="match status" value="1"/>
</dbReference>
<dbReference type="Gene3D" id="1.10.510.10">
    <property type="entry name" value="Transferase(Phosphotransferase) domain 1"/>
    <property type="match status" value="1"/>
</dbReference>
<keyword evidence="3 9" id="KW-0812">Transmembrane</keyword>
<evidence type="ECO:0000313" key="12">
    <source>
        <dbReference type="Proteomes" id="UP000317638"/>
    </source>
</evidence>
<evidence type="ECO:0000256" key="7">
    <source>
        <dbReference type="ARBA" id="ARBA00023136"/>
    </source>
</evidence>
<feature type="transmembrane region" description="Helical" evidence="9">
    <location>
        <begin position="1050"/>
        <end position="1071"/>
    </location>
</feature>
<feature type="region of interest" description="Disordered" evidence="8">
    <location>
        <begin position="606"/>
        <end position="704"/>
    </location>
</feature>
<feature type="region of interest" description="Disordered" evidence="8">
    <location>
        <begin position="974"/>
        <end position="993"/>
    </location>
</feature>
<feature type="domain" description="Protein kinase" evidence="10">
    <location>
        <begin position="713"/>
        <end position="1028"/>
    </location>
</feature>
<feature type="compositionally biased region" description="Low complexity" evidence="8">
    <location>
        <begin position="1079"/>
        <end position="1100"/>
    </location>
</feature>
<evidence type="ECO:0000256" key="4">
    <source>
        <dbReference type="ARBA" id="ARBA00022960"/>
    </source>
</evidence>
<dbReference type="AlphaFoldDB" id="A0A553K065"/>
<evidence type="ECO:0000313" key="11">
    <source>
        <dbReference type="EMBL" id="TRY18083.1"/>
    </source>
</evidence>
<evidence type="ECO:0000256" key="5">
    <source>
        <dbReference type="ARBA" id="ARBA00022984"/>
    </source>
</evidence>
<dbReference type="GO" id="GO:0005886">
    <property type="term" value="C:plasma membrane"/>
    <property type="evidence" value="ECO:0007669"/>
    <property type="project" value="UniProtKB-SubCell"/>
</dbReference>
<evidence type="ECO:0000256" key="3">
    <source>
        <dbReference type="ARBA" id="ARBA00022692"/>
    </source>
</evidence>
<dbReference type="GO" id="GO:0009252">
    <property type="term" value="P:peptidoglycan biosynthetic process"/>
    <property type="evidence" value="ECO:0007669"/>
    <property type="project" value="UniProtKB-KW"/>
</dbReference>
<keyword evidence="2" id="KW-1003">Cell membrane</keyword>
<dbReference type="PRINTS" id="PR01806">
    <property type="entry name" value="VIRFACTRMVIN"/>
</dbReference>
<dbReference type="InterPro" id="IPR011009">
    <property type="entry name" value="Kinase-like_dom_sf"/>
</dbReference>
<keyword evidence="6 9" id="KW-1133">Transmembrane helix</keyword>
<dbReference type="SMART" id="SM00220">
    <property type="entry name" value="S_TKc"/>
    <property type="match status" value="1"/>
</dbReference>
<feature type="transmembrane region" description="Helical" evidence="9">
    <location>
        <begin position="435"/>
        <end position="458"/>
    </location>
</feature>
<dbReference type="Proteomes" id="UP000317638">
    <property type="component" value="Unassembled WGS sequence"/>
</dbReference>
<dbReference type="GO" id="GO:0034204">
    <property type="term" value="P:lipid translocation"/>
    <property type="evidence" value="ECO:0007669"/>
    <property type="project" value="TreeGrafter"/>
</dbReference>
<feature type="transmembrane region" description="Helical" evidence="9">
    <location>
        <begin position="503"/>
        <end position="524"/>
    </location>
</feature>
<feature type="transmembrane region" description="Helical" evidence="9">
    <location>
        <begin position="373"/>
        <end position="395"/>
    </location>
</feature>
<dbReference type="Gene3D" id="2.60.120.260">
    <property type="entry name" value="Galactose-binding domain-like"/>
    <property type="match status" value="1"/>
</dbReference>
<evidence type="ECO:0000256" key="8">
    <source>
        <dbReference type="SAM" id="MobiDB-lite"/>
    </source>
</evidence>
<dbReference type="CDD" id="cd13973">
    <property type="entry name" value="PK_MviN-like"/>
    <property type="match status" value="1"/>
</dbReference>
<gene>
    <name evidence="11" type="primary">murJ</name>
    <name evidence="11" type="ORF">FOJ82_08475</name>
</gene>
<dbReference type="InterPro" id="IPR004268">
    <property type="entry name" value="MurJ"/>
</dbReference>
<evidence type="ECO:0000256" key="9">
    <source>
        <dbReference type="SAM" id="Phobius"/>
    </source>
</evidence>
<keyword evidence="12" id="KW-1185">Reference proteome</keyword>
<feature type="region of interest" description="Disordered" evidence="8">
    <location>
        <begin position="551"/>
        <end position="584"/>
    </location>
</feature>
<feature type="transmembrane region" description="Helical" evidence="9">
    <location>
        <begin position="12"/>
        <end position="39"/>
    </location>
</feature>
<organism evidence="11 12">
    <name type="scientific">Tessaracoccus rhinocerotis</name>
    <dbReference type="NCBI Taxonomy" id="1689449"/>
    <lineage>
        <taxon>Bacteria</taxon>
        <taxon>Bacillati</taxon>
        <taxon>Actinomycetota</taxon>
        <taxon>Actinomycetes</taxon>
        <taxon>Propionibacteriales</taxon>
        <taxon>Propionibacteriaceae</taxon>
        <taxon>Tessaracoccus</taxon>
    </lineage>
</organism>
<feature type="compositionally biased region" description="Basic and acidic residues" evidence="8">
    <location>
        <begin position="556"/>
        <end position="573"/>
    </location>
</feature>
<dbReference type="GO" id="GO:0005524">
    <property type="term" value="F:ATP binding"/>
    <property type="evidence" value="ECO:0007669"/>
    <property type="project" value="InterPro"/>
</dbReference>
<dbReference type="GO" id="GO:0015648">
    <property type="term" value="F:lipid-linked peptidoglycan transporter activity"/>
    <property type="evidence" value="ECO:0007669"/>
    <property type="project" value="TreeGrafter"/>
</dbReference>
<dbReference type="InterPro" id="IPR000719">
    <property type="entry name" value="Prot_kinase_dom"/>
</dbReference>
<dbReference type="GO" id="GO:0004672">
    <property type="term" value="F:protein kinase activity"/>
    <property type="evidence" value="ECO:0007669"/>
    <property type="project" value="InterPro"/>
</dbReference>
<evidence type="ECO:0000256" key="2">
    <source>
        <dbReference type="ARBA" id="ARBA00022475"/>
    </source>
</evidence>